<sequence>MGIFGIVEERRICKYASPVALFTSQAFALGWMDEKINAHRELHGYTPGFLNEGLLSQILKTHQKPGGIPMQFPTCTLLKYVTGAQKQASANLYIAWDIRATFCIGIRTGEPPGVGRSTRTRTRGKPTPAARRSKDPGYNPSRVYPWVIDPPVLSTYVQHTSANADVTRTYVDGTRRRRGVHWAFAHGIRRIGNGVVVVGDGVAGVCASAGANDKDGGANDGKGDADGGVGMKAGGGASAGRTKIGAGDVTRMTLLLLLRVESSIWWTWEGALGAGVGGGADCSVHAGMLGAKMLIVAW</sequence>
<proteinExistence type="predicted"/>
<dbReference type="Proteomes" id="UP000823399">
    <property type="component" value="Unassembled WGS sequence"/>
</dbReference>
<evidence type="ECO:0000313" key="2">
    <source>
        <dbReference type="EMBL" id="KAG2086886.1"/>
    </source>
</evidence>
<dbReference type="GeneID" id="64696802"/>
<feature type="region of interest" description="Disordered" evidence="1">
    <location>
        <begin position="113"/>
        <end position="140"/>
    </location>
</feature>
<dbReference type="RefSeq" id="XP_041285035.1">
    <property type="nucleotide sequence ID" value="XM_041434543.1"/>
</dbReference>
<comment type="caution">
    <text evidence="2">The sequence shown here is derived from an EMBL/GenBank/DDBJ whole genome shotgun (WGS) entry which is preliminary data.</text>
</comment>
<protein>
    <submittedName>
        <fullName evidence="2">Uncharacterized protein</fullName>
    </submittedName>
</protein>
<dbReference type="OrthoDB" id="10649696at2759"/>
<name>A0A9P7ERM9_9AGAM</name>
<evidence type="ECO:0000313" key="3">
    <source>
        <dbReference type="Proteomes" id="UP000823399"/>
    </source>
</evidence>
<organism evidence="2 3">
    <name type="scientific">Suillus discolor</name>
    <dbReference type="NCBI Taxonomy" id="1912936"/>
    <lineage>
        <taxon>Eukaryota</taxon>
        <taxon>Fungi</taxon>
        <taxon>Dikarya</taxon>
        <taxon>Basidiomycota</taxon>
        <taxon>Agaricomycotina</taxon>
        <taxon>Agaricomycetes</taxon>
        <taxon>Agaricomycetidae</taxon>
        <taxon>Boletales</taxon>
        <taxon>Suillineae</taxon>
        <taxon>Suillaceae</taxon>
        <taxon>Suillus</taxon>
    </lineage>
</organism>
<dbReference type="EMBL" id="JABBWM010000139">
    <property type="protein sequence ID" value="KAG2086886.1"/>
    <property type="molecule type" value="Genomic_DNA"/>
</dbReference>
<accession>A0A9P7ERM9</accession>
<gene>
    <name evidence="2" type="ORF">F5147DRAFT_659096</name>
</gene>
<dbReference type="AlphaFoldDB" id="A0A9P7ERM9"/>
<reference evidence="2" key="1">
    <citation type="journal article" date="2020" name="New Phytol.">
        <title>Comparative genomics reveals dynamic genome evolution in host specialist ectomycorrhizal fungi.</title>
        <authorList>
            <person name="Lofgren L.A."/>
            <person name="Nguyen N.H."/>
            <person name="Vilgalys R."/>
            <person name="Ruytinx J."/>
            <person name="Liao H.L."/>
            <person name="Branco S."/>
            <person name="Kuo A."/>
            <person name="LaButti K."/>
            <person name="Lipzen A."/>
            <person name="Andreopoulos W."/>
            <person name="Pangilinan J."/>
            <person name="Riley R."/>
            <person name="Hundley H."/>
            <person name="Na H."/>
            <person name="Barry K."/>
            <person name="Grigoriev I.V."/>
            <person name="Stajich J.E."/>
            <person name="Kennedy P.G."/>
        </authorList>
    </citation>
    <scope>NUCLEOTIDE SEQUENCE</scope>
    <source>
        <strain evidence="2">FC423</strain>
    </source>
</reference>
<keyword evidence="3" id="KW-1185">Reference proteome</keyword>
<evidence type="ECO:0000256" key="1">
    <source>
        <dbReference type="SAM" id="MobiDB-lite"/>
    </source>
</evidence>